<dbReference type="Gene3D" id="1.10.260.40">
    <property type="entry name" value="lambda repressor-like DNA-binding domains"/>
    <property type="match status" value="1"/>
</dbReference>
<dbReference type="Proteomes" id="UP000067711">
    <property type="component" value="Chromosome 2"/>
</dbReference>
<dbReference type="EMBL" id="CP013388">
    <property type="protein sequence ID" value="AOJ07616.1"/>
    <property type="molecule type" value="Genomic_DNA"/>
</dbReference>
<name>A0A1B4FVC8_9BURK</name>
<evidence type="ECO:0000313" key="3">
    <source>
        <dbReference type="Proteomes" id="UP000067711"/>
    </source>
</evidence>
<gene>
    <name evidence="2" type="ORF">WS71_10040</name>
</gene>
<proteinExistence type="predicted"/>
<feature type="region of interest" description="Disordered" evidence="1">
    <location>
        <begin position="73"/>
        <end position="94"/>
    </location>
</feature>
<dbReference type="SUPFAM" id="SSF47413">
    <property type="entry name" value="lambda repressor-like DNA-binding domains"/>
    <property type="match status" value="1"/>
</dbReference>
<dbReference type="AlphaFoldDB" id="A0A1B4FVC8"/>
<dbReference type="GO" id="GO:0003677">
    <property type="term" value="F:DNA binding"/>
    <property type="evidence" value="ECO:0007669"/>
    <property type="project" value="InterPro"/>
</dbReference>
<dbReference type="InterPro" id="IPR010982">
    <property type="entry name" value="Lambda_DNA-bd_dom_sf"/>
</dbReference>
<reference evidence="2 3" key="1">
    <citation type="submission" date="2015-12" db="EMBL/GenBank/DDBJ databases">
        <title>Diversity of Burkholderia near neighbor genomes.</title>
        <authorList>
            <person name="Sahl J."/>
            <person name="Wagner D."/>
            <person name="Keim P."/>
        </authorList>
    </citation>
    <scope>NUCLEOTIDE SEQUENCE [LARGE SCALE GENOMIC DNA]</scope>
    <source>
        <strain evidence="2 3">BDU8</strain>
    </source>
</reference>
<sequence length="133" mass="14512">MALGKNVARLRTLTGETRPDLARAIGIESQQPIYALESRDSSRSDLAPKLAKHFRVDLNVLLEADLTRLDDAGLDELRRSRKTPAGSGKSSHVQARFDAAPELIQQAVRDLLELPIADAEKVAALIAAFRGSR</sequence>
<protein>
    <submittedName>
        <fullName evidence="2">Uncharacterized protein</fullName>
    </submittedName>
</protein>
<dbReference type="RefSeq" id="WP_066484262.1">
    <property type="nucleotide sequence ID" value="NZ_CP013388.1"/>
</dbReference>
<accession>A0A1B4FVC8</accession>
<evidence type="ECO:0000256" key="1">
    <source>
        <dbReference type="SAM" id="MobiDB-lite"/>
    </source>
</evidence>
<evidence type="ECO:0000313" key="2">
    <source>
        <dbReference type="EMBL" id="AOJ07616.1"/>
    </source>
</evidence>
<organism evidence="2 3">
    <name type="scientific">Burkholderia mayonis</name>
    <dbReference type="NCBI Taxonomy" id="1385591"/>
    <lineage>
        <taxon>Bacteria</taxon>
        <taxon>Pseudomonadati</taxon>
        <taxon>Pseudomonadota</taxon>
        <taxon>Betaproteobacteria</taxon>
        <taxon>Burkholderiales</taxon>
        <taxon>Burkholderiaceae</taxon>
        <taxon>Burkholderia</taxon>
        <taxon>pseudomallei group</taxon>
    </lineage>
</organism>